<comment type="caution">
    <text evidence="2">The sequence shown here is derived from an EMBL/GenBank/DDBJ whole genome shotgun (WGS) entry which is preliminary data.</text>
</comment>
<feature type="region of interest" description="Disordered" evidence="1">
    <location>
        <begin position="11"/>
        <end position="42"/>
    </location>
</feature>
<evidence type="ECO:0000313" key="3">
    <source>
        <dbReference type="Proteomes" id="UP001159363"/>
    </source>
</evidence>
<sequence length="111" mass="12055">MADTVEGALQGYSGGGGGGGGGYDYNYGAPPDDGADTHGDSEYDRQFYKIPDMVKKFITFPLVSSFSKRRELYNTVCKCDLNILCGGRSDFTVHTSSVKHKNNKVSETQAR</sequence>
<organism evidence="2 3">
    <name type="scientific">Dryococelus australis</name>
    <dbReference type="NCBI Taxonomy" id="614101"/>
    <lineage>
        <taxon>Eukaryota</taxon>
        <taxon>Metazoa</taxon>
        <taxon>Ecdysozoa</taxon>
        <taxon>Arthropoda</taxon>
        <taxon>Hexapoda</taxon>
        <taxon>Insecta</taxon>
        <taxon>Pterygota</taxon>
        <taxon>Neoptera</taxon>
        <taxon>Polyneoptera</taxon>
        <taxon>Phasmatodea</taxon>
        <taxon>Verophasmatodea</taxon>
        <taxon>Anareolatae</taxon>
        <taxon>Phasmatidae</taxon>
        <taxon>Eurycanthinae</taxon>
        <taxon>Dryococelus</taxon>
    </lineage>
</organism>
<evidence type="ECO:0000313" key="2">
    <source>
        <dbReference type="EMBL" id="KAJ8866940.1"/>
    </source>
</evidence>
<keyword evidence="3" id="KW-1185">Reference proteome</keyword>
<proteinExistence type="predicted"/>
<feature type="compositionally biased region" description="Gly residues" evidence="1">
    <location>
        <begin position="12"/>
        <end position="23"/>
    </location>
</feature>
<dbReference type="Proteomes" id="UP001159363">
    <property type="component" value="Chromosome 15"/>
</dbReference>
<accession>A0ABQ9G394</accession>
<reference evidence="2 3" key="1">
    <citation type="submission" date="2023-02" db="EMBL/GenBank/DDBJ databases">
        <title>LHISI_Scaffold_Assembly.</title>
        <authorList>
            <person name="Stuart O.P."/>
            <person name="Cleave R."/>
            <person name="Magrath M.J.L."/>
            <person name="Mikheyev A.S."/>
        </authorList>
    </citation>
    <scope>NUCLEOTIDE SEQUENCE [LARGE SCALE GENOMIC DNA]</scope>
    <source>
        <strain evidence="2">Daus_M_001</strain>
        <tissue evidence="2">Leg muscle</tissue>
    </source>
</reference>
<gene>
    <name evidence="2" type="ORF">PR048_032802</name>
</gene>
<dbReference type="EMBL" id="JARBHB010000016">
    <property type="protein sequence ID" value="KAJ8866940.1"/>
    <property type="molecule type" value="Genomic_DNA"/>
</dbReference>
<evidence type="ECO:0000256" key="1">
    <source>
        <dbReference type="SAM" id="MobiDB-lite"/>
    </source>
</evidence>
<name>A0ABQ9G394_9NEOP</name>
<protein>
    <submittedName>
        <fullName evidence="2">Uncharacterized protein</fullName>
    </submittedName>
</protein>